<evidence type="ECO:0000313" key="1">
    <source>
        <dbReference type="EMBL" id="MED4402880.1"/>
    </source>
</evidence>
<name>A0ABU6P1B0_9BACI</name>
<keyword evidence="2" id="KW-1185">Reference proteome</keyword>
<dbReference type="EMBL" id="JARTFS010000013">
    <property type="protein sequence ID" value="MED4402880.1"/>
    <property type="molecule type" value="Genomic_DNA"/>
</dbReference>
<sequence>MEQGKSRKAFIESSEYSFKNKKYEKQYETPLTDDLYIHVRGINPVTRKDLEVKIPIEKDKLLQK</sequence>
<organism evidence="1 2">
    <name type="scientific">Metabacillus fastidiosus</name>
    <dbReference type="NCBI Taxonomy" id="1458"/>
    <lineage>
        <taxon>Bacteria</taxon>
        <taxon>Bacillati</taxon>
        <taxon>Bacillota</taxon>
        <taxon>Bacilli</taxon>
        <taxon>Bacillales</taxon>
        <taxon>Bacillaceae</taxon>
        <taxon>Metabacillus</taxon>
    </lineage>
</organism>
<evidence type="ECO:0000313" key="2">
    <source>
        <dbReference type="Proteomes" id="UP001342826"/>
    </source>
</evidence>
<dbReference type="GeneID" id="301139398"/>
<accession>A0ABU6P1B0</accession>
<gene>
    <name evidence="1" type="ORF">P9271_16370</name>
</gene>
<dbReference type="RefSeq" id="WP_066224916.1">
    <property type="nucleotide sequence ID" value="NZ_JARTFQ010000004.1"/>
</dbReference>
<protein>
    <submittedName>
        <fullName evidence="1">Uncharacterized protein</fullName>
    </submittedName>
</protein>
<comment type="caution">
    <text evidence="1">The sequence shown here is derived from an EMBL/GenBank/DDBJ whole genome shotgun (WGS) entry which is preliminary data.</text>
</comment>
<reference evidence="1 2" key="1">
    <citation type="submission" date="2023-03" db="EMBL/GenBank/DDBJ databases">
        <title>Bacillus Genome Sequencing.</title>
        <authorList>
            <person name="Dunlap C."/>
        </authorList>
    </citation>
    <scope>NUCLEOTIDE SEQUENCE [LARGE SCALE GENOMIC DNA]</scope>
    <source>
        <strain evidence="1 2">NRS-1717</strain>
    </source>
</reference>
<proteinExistence type="predicted"/>
<dbReference type="Proteomes" id="UP001342826">
    <property type="component" value="Unassembled WGS sequence"/>
</dbReference>